<proteinExistence type="predicted"/>
<keyword evidence="2" id="KW-1185">Reference proteome</keyword>
<evidence type="ECO:0000313" key="2">
    <source>
        <dbReference type="Proteomes" id="UP001521150"/>
    </source>
</evidence>
<reference evidence="1 2" key="1">
    <citation type="submission" date="2021-12" db="EMBL/GenBank/DDBJ databases">
        <title>Genome sequence of Kibdelosporangium philippinense ATCC 49844.</title>
        <authorList>
            <person name="Fedorov E.A."/>
            <person name="Omeragic M."/>
            <person name="Shalygina K.F."/>
            <person name="Maclea K.S."/>
        </authorList>
    </citation>
    <scope>NUCLEOTIDE SEQUENCE [LARGE SCALE GENOMIC DNA]</scope>
    <source>
        <strain evidence="1 2">ATCC 49844</strain>
    </source>
</reference>
<gene>
    <name evidence="1" type="ORF">LWC34_04115</name>
</gene>
<accession>A0ABS8Z4W6</accession>
<name>A0ABS8Z4W6_9PSEU</name>
<dbReference type="RefSeq" id="WP_233723058.1">
    <property type="nucleotide sequence ID" value="NZ_JAJVCN010000001.1"/>
</dbReference>
<protein>
    <submittedName>
        <fullName evidence="1">Uncharacterized protein</fullName>
    </submittedName>
</protein>
<comment type="caution">
    <text evidence="1">The sequence shown here is derived from an EMBL/GenBank/DDBJ whole genome shotgun (WGS) entry which is preliminary data.</text>
</comment>
<dbReference type="EMBL" id="JAJVCN010000001">
    <property type="protein sequence ID" value="MCE7002019.1"/>
    <property type="molecule type" value="Genomic_DNA"/>
</dbReference>
<sequence>MTTDDWQADIREGRTPVAPPAAVAPTALWLAHRSTKVNGEIYSSSSGKTARVAIVVGEGYINPDHTPEDIRDNIDTVRALGDYFEPQTAFDEVELVASHFRQSASKATS</sequence>
<evidence type="ECO:0000313" key="1">
    <source>
        <dbReference type="EMBL" id="MCE7002019.1"/>
    </source>
</evidence>
<dbReference type="Proteomes" id="UP001521150">
    <property type="component" value="Unassembled WGS sequence"/>
</dbReference>
<organism evidence="1 2">
    <name type="scientific">Kibdelosporangium philippinense</name>
    <dbReference type="NCBI Taxonomy" id="211113"/>
    <lineage>
        <taxon>Bacteria</taxon>
        <taxon>Bacillati</taxon>
        <taxon>Actinomycetota</taxon>
        <taxon>Actinomycetes</taxon>
        <taxon>Pseudonocardiales</taxon>
        <taxon>Pseudonocardiaceae</taxon>
        <taxon>Kibdelosporangium</taxon>
    </lineage>
</organism>